<name>A0A2T7PRS2_POMCA</name>
<feature type="transmembrane region" description="Helical" evidence="6">
    <location>
        <begin position="346"/>
        <end position="367"/>
    </location>
</feature>
<evidence type="ECO:0000256" key="3">
    <source>
        <dbReference type="ARBA" id="ARBA00022989"/>
    </source>
</evidence>
<dbReference type="SUPFAM" id="SSF103473">
    <property type="entry name" value="MFS general substrate transporter"/>
    <property type="match status" value="2"/>
</dbReference>
<dbReference type="OrthoDB" id="422206at2759"/>
<organism evidence="7 8">
    <name type="scientific">Pomacea canaliculata</name>
    <name type="common">Golden apple snail</name>
    <dbReference type="NCBI Taxonomy" id="400727"/>
    <lineage>
        <taxon>Eukaryota</taxon>
        <taxon>Metazoa</taxon>
        <taxon>Spiralia</taxon>
        <taxon>Lophotrochozoa</taxon>
        <taxon>Mollusca</taxon>
        <taxon>Gastropoda</taxon>
        <taxon>Caenogastropoda</taxon>
        <taxon>Architaenioglossa</taxon>
        <taxon>Ampullarioidea</taxon>
        <taxon>Ampullariidae</taxon>
        <taxon>Pomacea</taxon>
    </lineage>
</organism>
<dbReference type="Gene3D" id="1.20.1250.20">
    <property type="entry name" value="MFS general substrate transporter like domains"/>
    <property type="match status" value="1"/>
</dbReference>
<evidence type="ECO:0000256" key="6">
    <source>
        <dbReference type="SAM" id="Phobius"/>
    </source>
</evidence>
<feature type="transmembrane region" description="Helical" evidence="6">
    <location>
        <begin position="75"/>
        <end position="93"/>
    </location>
</feature>
<keyword evidence="8" id="KW-1185">Reference proteome</keyword>
<feature type="transmembrane region" description="Helical" evidence="6">
    <location>
        <begin position="434"/>
        <end position="453"/>
    </location>
</feature>
<feature type="transmembrane region" description="Helical" evidence="6">
    <location>
        <begin position="176"/>
        <end position="197"/>
    </location>
</feature>
<dbReference type="Proteomes" id="UP000245119">
    <property type="component" value="Linkage Group LG2"/>
</dbReference>
<dbReference type="InterPro" id="IPR049680">
    <property type="entry name" value="FLVCR1-2_SLC49-like"/>
</dbReference>
<sequence>MDEAKQPLLPRCDGASPSFLSTQYSSIQAEKYDGHEGSLTDHGVTLPQKSEVGEPQSIKDKDDHQEDLKVYKRRWYILILFSLLAATQGAIWNTFGPISSSSQDAFGWHNADIALLSDWGPISYIISGIFFSWMMNVKGLRPSCVLTMFLIALGASVRCITMEPPLVTWMMNIGQMLNGLGGPVAMAGAPVISSVWFPSRERTTATAVGTIMASFGTGASFLIGPLIVPDVPDNTSTTSTTSTTSSPISRGRVGHWLISSDADLLPKQTATASMYVCCSATRRFPRGAEALSKVLNGVPFSSFMRLYIWMEAGWMGFYSICASSVVTIVVAWFADHISRILKWLVFVFYALSTGAFAVFTLACINVVPSYTAVFYVSIIVGSITLNTAVPLLYELSCELAYPTGEATSNGIMTIANNFVGLIFLFVLMDPNVGTMWTNWTMVGTIGICIPMILAMKESYNRLDVDEVNPTMASINVEITVPDPPPSVQAA</sequence>
<gene>
    <name evidence="7" type="ORF">C0Q70_03088</name>
</gene>
<feature type="transmembrane region" description="Helical" evidence="6">
    <location>
        <begin position="204"/>
        <end position="228"/>
    </location>
</feature>
<feature type="transmembrane region" description="Helical" evidence="6">
    <location>
        <begin position="145"/>
        <end position="164"/>
    </location>
</feature>
<evidence type="ECO:0000256" key="4">
    <source>
        <dbReference type="ARBA" id="ARBA00023136"/>
    </source>
</evidence>
<keyword evidence="3 6" id="KW-1133">Transmembrane helix</keyword>
<proteinExistence type="predicted"/>
<dbReference type="GO" id="GO:0022857">
    <property type="term" value="F:transmembrane transporter activity"/>
    <property type="evidence" value="ECO:0007669"/>
    <property type="project" value="InterPro"/>
</dbReference>
<dbReference type="EMBL" id="PZQS01000002">
    <property type="protein sequence ID" value="PVD36115.1"/>
    <property type="molecule type" value="Genomic_DNA"/>
</dbReference>
<feature type="transmembrane region" description="Helical" evidence="6">
    <location>
        <begin position="113"/>
        <end position="133"/>
    </location>
</feature>
<evidence type="ECO:0000256" key="1">
    <source>
        <dbReference type="ARBA" id="ARBA00004141"/>
    </source>
</evidence>
<dbReference type="AlphaFoldDB" id="A0A2T7PRS2"/>
<dbReference type="PANTHER" id="PTHR10924">
    <property type="entry name" value="MAJOR FACILITATOR SUPERFAMILY PROTEIN-RELATED"/>
    <property type="match status" value="1"/>
</dbReference>
<feature type="transmembrane region" description="Helical" evidence="6">
    <location>
        <begin position="312"/>
        <end position="334"/>
    </location>
</feature>
<feature type="transmembrane region" description="Helical" evidence="6">
    <location>
        <begin position="373"/>
        <end position="395"/>
    </location>
</feature>
<evidence type="ECO:0008006" key="9">
    <source>
        <dbReference type="Google" id="ProtNLM"/>
    </source>
</evidence>
<accession>A0A2T7PRS2</accession>
<protein>
    <recommendedName>
        <fullName evidence="9">Major facilitator superfamily (MFS) profile domain-containing protein</fullName>
    </recommendedName>
</protein>
<evidence type="ECO:0000256" key="5">
    <source>
        <dbReference type="SAM" id="MobiDB-lite"/>
    </source>
</evidence>
<evidence type="ECO:0000256" key="2">
    <source>
        <dbReference type="ARBA" id="ARBA00022692"/>
    </source>
</evidence>
<evidence type="ECO:0000313" key="8">
    <source>
        <dbReference type="Proteomes" id="UP000245119"/>
    </source>
</evidence>
<feature type="transmembrane region" description="Helical" evidence="6">
    <location>
        <begin position="407"/>
        <end position="428"/>
    </location>
</feature>
<dbReference type="Pfam" id="PF07690">
    <property type="entry name" value="MFS_1"/>
    <property type="match status" value="1"/>
</dbReference>
<feature type="region of interest" description="Disordered" evidence="5">
    <location>
        <begin position="34"/>
        <end position="63"/>
    </location>
</feature>
<comment type="subcellular location">
    <subcellularLocation>
        <location evidence="1">Membrane</location>
        <topology evidence="1">Multi-pass membrane protein</topology>
    </subcellularLocation>
</comment>
<dbReference type="GO" id="GO:0016020">
    <property type="term" value="C:membrane"/>
    <property type="evidence" value="ECO:0007669"/>
    <property type="project" value="UniProtKB-SubCell"/>
</dbReference>
<reference evidence="7 8" key="1">
    <citation type="submission" date="2018-04" db="EMBL/GenBank/DDBJ databases">
        <title>The genome of golden apple snail Pomacea canaliculata provides insight into stress tolerance and invasive adaptation.</title>
        <authorList>
            <person name="Liu C."/>
            <person name="Liu B."/>
            <person name="Ren Y."/>
            <person name="Zhang Y."/>
            <person name="Wang H."/>
            <person name="Li S."/>
            <person name="Jiang F."/>
            <person name="Yin L."/>
            <person name="Zhang G."/>
            <person name="Qian W."/>
            <person name="Fan W."/>
        </authorList>
    </citation>
    <scope>NUCLEOTIDE SEQUENCE [LARGE SCALE GENOMIC DNA]</scope>
    <source>
        <strain evidence="7">SZHN2017</strain>
        <tissue evidence="7">Muscle</tissue>
    </source>
</reference>
<dbReference type="InterPro" id="IPR011701">
    <property type="entry name" value="MFS"/>
</dbReference>
<keyword evidence="2 6" id="KW-0812">Transmembrane</keyword>
<evidence type="ECO:0000313" key="7">
    <source>
        <dbReference type="EMBL" id="PVD36115.1"/>
    </source>
</evidence>
<dbReference type="PANTHER" id="PTHR10924:SF27">
    <property type="entry name" value="SOLUTE CARRIER FAMILY 49 MEMBER 4"/>
    <property type="match status" value="1"/>
</dbReference>
<dbReference type="InterPro" id="IPR036259">
    <property type="entry name" value="MFS_trans_sf"/>
</dbReference>
<comment type="caution">
    <text evidence="7">The sequence shown here is derived from an EMBL/GenBank/DDBJ whole genome shotgun (WGS) entry which is preliminary data.</text>
</comment>
<keyword evidence="4 6" id="KW-0472">Membrane</keyword>